<dbReference type="AlphaFoldDB" id="A0A6C0BVR1"/>
<dbReference type="Gene3D" id="3.40.50.150">
    <property type="entry name" value="Vaccinia Virus protein VP39"/>
    <property type="match status" value="1"/>
</dbReference>
<accession>A0A6C0BVR1</accession>
<dbReference type="SUPFAM" id="SSF53335">
    <property type="entry name" value="S-adenosyl-L-methionine-dependent methyltransferases"/>
    <property type="match status" value="1"/>
</dbReference>
<dbReference type="InterPro" id="IPR029063">
    <property type="entry name" value="SAM-dependent_MTases_sf"/>
</dbReference>
<sequence length="204" mass="23502">MSLINSFNRLLYLIHNKHNITFIHNMKSSYNNTVDFGDLIANTTFLKQPKTILEIGILEGFSLKKFADYAPDATIWGYDIFEDFNGNHAVKNDIVDKFAYNKNITIEHGDFFEIVKSLDDKSIDLLHIDIANNGDVYQFVFDNYMQKLSDGGTIILEGGSLERDNIEWMNKYNKPKIQPILEKYSNVYNIKTFGEIPSITIINL</sequence>
<evidence type="ECO:0000313" key="1">
    <source>
        <dbReference type="EMBL" id="QHS96417.1"/>
    </source>
</evidence>
<name>A0A6C0BVR1_9ZZZZ</name>
<proteinExistence type="predicted"/>
<organism evidence="1">
    <name type="scientific">viral metagenome</name>
    <dbReference type="NCBI Taxonomy" id="1070528"/>
    <lineage>
        <taxon>unclassified sequences</taxon>
        <taxon>metagenomes</taxon>
        <taxon>organismal metagenomes</taxon>
    </lineage>
</organism>
<protein>
    <recommendedName>
        <fullName evidence="2">Methyltransferase</fullName>
    </recommendedName>
</protein>
<evidence type="ECO:0008006" key="2">
    <source>
        <dbReference type="Google" id="ProtNLM"/>
    </source>
</evidence>
<dbReference type="Pfam" id="PF13578">
    <property type="entry name" value="Methyltransf_24"/>
    <property type="match status" value="1"/>
</dbReference>
<reference evidence="1" key="1">
    <citation type="journal article" date="2020" name="Nature">
        <title>Giant virus diversity and host interactions through global metagenomics.</title>
        <authorList>
            <person name="Schulz F."/>
            <person name="Roux S."/>
            <person name="Paez-Espino D."/>
            <person name="Jungbluth S."/>
            <person name="Walsh D.A."/>
            <person name="Denef V.J."/>
            <person name="McMahon K.D."/>
            <person name="Konstantinidis K.T."/>
            <person name="Eloe-Fadrosh E.A."/>
            <person name="Kyrpides N.C."/>
            <person name="Woyke T."/>
        </authorList>
    </citation>
    <scope>NUCLEOTIDE SEQUENCE</scope>
    <source>
        <strain evidence="1">GVMAG-M-3300020166-18</strain>
    </source>
</reference>
<dbReference type="EMBL" id="MN739271">
    <property type="protein sequence ID" value="QHS96417.1"/>
    <property type="molecule type" value="Genomic_DNA"/>
</dbReference>